<comment type="subunit">
    <text evidence="5 16">Homodimer.</text>
</comment>
<keyword evidence="11 16" id="KW-0067">ATP-binding</keyword>
<feature type="binding site" evidence="16">
    <location>
        <begin position="6"/>
        <end position="13"/>
    </location>
    <ligand>
        <name>ATP</name>
        <dbReference type="ChEBI" id="CHEBI:30616"/>
    </ligand>
</feature>
<comment type="cofactor">
    <cofactor evidence="16">
        <name>NH4(+)</name>
        <dbReference type="ChEBI" id="CHEBI:28938"/>
    </cofactor>
    <cofactor evidence="16">
        <name>K(+)</name>
        <dbReference type="ChEBI" id="CHEBI:29103"/>
    </cofactor>
    <text evidence="16">A monovalent cation. Ammonium or potassium.</text>
</comment>
<evidence type="ECO:0000256" key="1">
    <source>
        <dbReference type="ARBA" id="ARBA00001206"/>
    </source>
</evidence>
<evidence type="ECO:0000256" key="12">
    <source>
        <dbReference type="ARBA" id="ARBA00022958"/>
    </source>
</evidence>
<comment type="catalytic activity">
    <reaction evidence="1 16">
        <text>(R)-pantothenate + ATP = (R)-4'-phosphopantothenate + ADP + H(+)</text>
        <dbReference type="Rhea" id="RHEA:16373"/>
        <dbReference type="ChEBI" id="CHEBI:10986"/>
        <dbReference type="ChEBI" id="CHEBI:15378"/>
        <dbReference type="ChEBI" id="CHEBI:29032"/>
        <dbReference type="ChEBI" id="CHEBI:30616"/>
        <dbReference type="ChEBI" id="CHEBI:456216"/>
        <dbReference type="EC" id="2.7.1.33"/>
    </reaction>
</comment>
<evidence type="ECO:0000313" key="18">
    <source>
        <dbReference type="Proteomes" id="UP001596013"/>
    </source>
</evidence>
<keyword evidence="7 16" id="KW-0963">Cytoplasm</keyword>
<comment type="pathway">
    <text evidence="4 16">Cofactor biosynthesis; coenzyme A biosynthesis; CoA from (R)-pantothenate: step 1/5.</text>
</comment>
<comment type="similarity">
    <text evidence="14 16">Belongs to the type III pantothenate kinase family.</text>
</comment>
<keyword evidence="12 16" id="KW-0630">Potassium</keyword>
<dbReference type="PANTHER" id="PTHR34265">
    <property type="entry name" value="TYPE III PANTOTHENATE KINASE"/>
    <property type="match status" value="1"/>
</dbReference>
<name>A0ABW0JM26_9GAMM</name>
<evidence type="ECO:0000313" key="17">
    <source>
        <dbReference type="EMBL" id="MFC5437129.1"/>
    </source>
</evidence>
<dbReference type="PANTHER" id="PTHR34265:SF1">
    <property type="entry name" value="TYPE III PANTOTHENATE KINASE"/>
    <property type="match status" value="1"/>
</dbReference>
<reference evidence="18" key="1">
    <citation type="journal article" date="2019" name="Int. J. Syst. Evol. Microbiol.">
        <title>The Global Catalogue of Microorganisms (GCM) 10K type strain sequencing project: providing services to taxonomists for standard genome sequencing and annotation.</title>
        <authorList>
            <consortium name="The Broad Institute Genomics Platform"/>
            <consortium name="The Broad Institute Genome Sequencing Center for Infectious Disease"/>
            <person name="Wu L."/>
            <person name="Ma J."/>
        </authorList>
    </citation>
    <scope>NUCLEOTIDE SEQUENCE [LARGE SCALE GENOMIC DNA]</scope>
    <source>
        <strain evidence="18">JCM 17130</strain>
    </source>
</reference>
<evidence type="ECO:0000256" key="2">
    <source>
        <dbReference type="ARBA" id="ARBA00001958"/>
    </source>
</evidence>
<dbReference type="RefSeq" id="WP_377305225.1">
    <property type="nucleotide sequence ID" value="NZ_JBHSMK010000005.1"/>
</dbReference>
<dbReference type="GO" id="GO:0004594">
    <property type="term" value="F:pantothenate kinase activity"/>
    <property type="evidence" value="ECO:0007669"/>
    <property type="project" value="UniProtKB-EC"/>
</dbReference>
<organism evidence="17 18">
    <name type="scientific">Rhodanobacter umsongensis</name>
    <dbReference type="NCBI Taxonomy" id="633153"/>
    <lineage>
        <taxon>Bacteria</taxon>
        <taxon>Pseudomonadati</taxon>
        <taxon>Pseudomonadota</taxon>
        <taxon>Gammaproteobacteria</taxon>
        <taxon>Lysobacterales</taxon>
        <taxon>Rhodanobacteraceae</taxon>
        <taxon>Rhodanobacter</taxon>
    </lineage>
</organism>
<evidence type="ECO:0000256" key="6">
    <source>
        <dbReference type="ARBA" id="ARBA00012102"/>
    </source>
</evidence>
<evidence type="ECO:0000256" key="5">
    <source>
        <dbReference type="ARBA" id="ARBA00011738"/>
    </source>
</evidence>
<evidence type="ECO:0000256" key="4">
    <source>
        <dbReference type="ARBA" id="ARBA00005225"/>
    </source>
</evidence>
<keyword evidence="10 16" id="KW-0418">Kinase</keyword>
<feature type="binding site" evidence="16">
    <location>
        <position position="95"/>
    </location>
    <ligand>
        <name>substrate</name>
    </ligand>
</feature>
<dbReference type="SUPFAM" id="SSF53067">
    <property type="entry name" value="Actin-like ATPase domain"/>
    <property type="match status" value="2"/>
</dbReference>
<evidence type="ECO:0000256" key="3">
    <source>
        <dbReference type="ARBA" id="ARBA00004496"/>
    </source>
</evidence>
<dbReference type="EMBL" id="JBHSMK010000005">
    <property type="protein sequence ID" value="MFC5437129.1"/>
    <property type="molecule type" value="Genomic_DNA"/>
</dbReference>
<evidence type="ECO:0000256" key="8">
    <source>
        <dbReference type="ARBA" id="ARBA00022679"/>
    </source>
</evidence>
<dbReference type="Pfam" id="PF03309">
    <property type="entry name" value="Pan_kinase"/>
    <property type="match status" value="1"/>
</dbReference>
<dbReference type="NCBIfam" id="TIGR00671">
    <property type="entry name" value="baf"/>
    <property type="match status" value="1"/>
</dbReference>
<evidence type="ECO:0000256" key="9">
    <source>
        <dbReference type="ARBA" id="ARBA00022741"/>
    </source>
</evidence>
<keyword evidence="9 16" id="KW-0547">Nucleotide-binding</keyword>
<keyword evidence="13 16" id="KW-0173">Coenzyme A biosynthesis</keyword>
<dbReference type="Gene3D" id="3.30.420.40">
    <property type="match status" value="2"/>
</dbReference>
<keyword evidence="8 16" id="KW-0808">Transferase</keyword>
<evidence type="ECO:0000256" key="11">
    <source>
        <dbReference type="ARBA" id="ARBA00022840"/>
    </source>
</evidence>
<protein>
    <recommendedName>
        <fullName evidence="15 16">Type III pantothenate kinase</fullName>
        <ecNumber evidence="6 16">2.7.1.33</ecNumber>
    </recommendedName>
    <alternativeName>
        <fullName evidence="16">PanK-III</fullName>
    </alternativeName>
    <alternativeName>
        <fullName evidence="16">Pantothenic acid kinase</fullName>
    </alternativeName>
</protein>
<dbReference type="CDD" id="cd24015">
    <property type="entry name" value="ASKHA_NBD_PanK-III"/>
    <property type="match status" value="1"/>
</dbReference>
<comment type="caution">
    <text evidence="17">The sequence shown here is derived from an EMBL/GenBank/DDBJ whole genome shotgun (WGS) entry which is preliminary data.</text>
</comment>
<feature type="binding site" evidence="16">
    <location>
        <begin position="102"/>
        <end position="105"/>
    </location>
    <ligand>
        <name>substrate</name>
    </ligand>
</feature>
<sequence>MRLLLDMGNSRLKWALQAAPSAWLAHGAVDWRQADVPAQLASAWATLPRPDNVFVASVVDSAREAELANVIERLFARVPHWLRTPAYAAGVHNAYAEPQRLGVDRFLTMVAALADGQAPCVLASVGTALTLDALATDGRHLGGLIAPGPLLMQHSLLTATARVRPERPGDIVELADNTADAVASGCWLAAAALTERFVAQMTLRFGSRPALILGGGDAARLAPLLSAPVRLKEDSVLRGLAVWATTQQATTSPD</sequence>
<evidence type="ECO:0000256" key="13">
    <source>
        <dbReference type="ARBA" id="ARBA00022993"/>
    </source>
</evidence>
<evidence type="ECO:0000256" key="14">
    <source>
        <dbReference type="ARBA" id="ARBA00038036"/>
    </source>
</evidence>
<accession>A0ABW0JM26</accession>
<evidence type="ECO:0000256" key="15">
    <source>
        <dbReference type="ARBA" id="ARBA00040883"/>
    </source>
</evidence>
<feature type="binding site" evidence="16">
    <location>
        <position position="178"/>
    </location>
    <ligand>
        <name>substrate</name>
    </ligand>
</feature>
<comment type="cofactor">
    <cofactor evidence="2">
        <name>K(+)</name>
        <dbReference type="ChEBI" id="CHEBI:29103"/>
    </cofactor>
</comment>
<comment type="caution">
    <text evidence="16">Lacks conserved residue(s) required for the propagation of feature annotation.</text>
</comment>
<dbReference type="InterPro" id="IPR043129">
    <property type="entry name" value="ATPase_NBD"/>
</dbReference>
<keyword evidence="18" id="KW-1185">Reference proteome</keyword>
<dbReference type="InterPro" id="IPR004619">
    <property type="entry name" value="Type_III_PanK"/>
</dbReference>
<feature type="binding site" evidence="16">
    <location>
        <position position="127"/>
    </location>
    <ligand>
        <name>ATP</name>
        <dbReference type="ChEBI" id="CHEBI:30616"/>
    </ligand>
</feature>
<dbReference type="EC" id="2.7.1.33" evidence="6 16"/>
<comment type="function">
    <text evidence="16">Catalyzes the phosphorylation of pantothenate (Pan), the first step in CoA biosynthesis.</text>
</comment>
<dbReference type="Proteomes" id="UP001596013">
    <property type="component" value="Unassembled WGS sequence"/>
</dbReference>
<comment type="subcellular location">
    <subcellularLocation>
        <location evidence="3 16">Cytoplasm</location>
    </subcellularLocation>
</comment>
<gene>
    <name evidence="16" type="primary">coaX</name>
    <name evidence="17" type="ORF">ACFPME_11210</name>
</gene>
<proteinExistence type="inferred from homology"/>
<evidence type="ECO:0000256" key="10">
    <source>
        <dbReference type="ARBA" id="ARBA00022777"/>
    </source>
</evidence>
<evidence type="ECO:0000256" key="16">
    <source>
        <dbReference type="HAMAP-Rule" id="MF_01274"/>
    </source>
</evidence>
<dbReference type="HAMAP" id="MF_01274">
    <property type="entry name" value="Pantothen_kinase_3"/>
    <property type="match status" value="1"/>
</dbReference>
<feature type="active site" description="Proton acceptor" evidence="16">
    <location>
        <position position="104"/>
    </location>
</feature>
<evidence type="ECO:0000256" key="7">
    <source>
        <dbReference type="ARBA" id="ARBA00022490"/>
    </source>
</evidence>